<organism evidence="2 3">
    <name type="scientific">Cardiocondyla obscurior</name>
    <dbReference type="NCBI Taxonomy" id="286306"/>
    <lineage>
        <taxon>Eukaryota</taxon>
        <taxon>Metazoa</taxon>
        <taxon>Ecdysozoa</taxon>
        <taxon>Arthropoda</taxon>
        <taxon>Hexapoda</taxon>
        <taxon>Insecta</taxon>
        <taxon>Pterygota</taxon>
        <taxon>Neoptera</taxon>
        <taxon>Endopterygota</taxon>
        <taxon>Hymenoptera</taxon>
        <taxon>Apocrita</taxon>
        <taxon>Aculeata</taxon>
        <taxon>Formicoidea</taxon>
        <taxon>Formicidae</taxon>
        <taxon>Myrmicinae</taxon>
        <taxon>Cardiocondyla</taxon>
    </lineage>
</organism>
<name>A0AAW2ESU9_9HYME</name>
<proteinExistence type="predicted"/>
<dbReference type="Proteomes" id="UP001430953">
    <property type="component" value="Unassembled WGS sequence"/>
</dbReference>
<dbReference type="AlphaFoldDB" id="A0AAW2ESU9"/>
<feature type="transmembrane region" description="Helical" evidence="1">
    <location>
        <begin position="80"/>
        <end position="100"/>
    </location>
</feature>
<feature type="transmembrane region" description="Helical" evidence="1">
    <location>
        <begin position="147"/>
        <end position="165"/>
    </location>
</feature>
<evidence type="ECO:0000313" key="2">
    <source>
        <dbReference type="EMBL" id="KAL0105863.1"/>
    </source>
</evidence>
<feature type="transmembrane region" description="Helical" evidence="1">
    <location>
        <begin position="41"/>
        <end position="59"/>
    </location>
</feature>
<protein>
    <submittedName>
        <fullName evidence="2">Uncharacterized protein</fullName>
    </submittedName>
</protein>
<keyword evidence="1" id="KW-0812">Transmembrane</keyword>
<sequence>MSCLSALHTQIGTLVTVPHEILFLRHRVFREYAKLAVGPDFIHTLPSLLIATAAVLILWKNPPSSARFTDFLGTTFLYKTFQVSVSWLAVNALLWLWLILQRILYCSVWHYWSYKSEYQDIPYVWWYQVWSSYYPAPVQPPVMSADFISWIIAMSIAITALGCANSPNRVEAFIKEATTKLQDIFSIAKFCVEWSQDRTQEVLVTETNAAMDDVEISSVCNDGRSEMSNEICIAGRGNIHPISYGTNWMPQPNFFVSKEAKKNISSNSFHTVTGANNVEDPEKFAKKLRHRRGCHTVIPSNFSEQSSEC</sequence>
<reference evidence="2 3" key="1">
    <citation type="submission" date="2023-03" db="EMBL/GenBank/DDBJ databases">
        <title>High recombination rates correlate with genetic variation in Cardiocondyla obscurior ants.</title>
        <authorList>
            <person name="Errbii M."/>
        </authorList>
    </citation>
    <scope>NUCLEOTIDE SEQUENCE [LARGE SCALE GENOMIC DNA]</scope>
    <source>
        <strain evidence="2">Alpha-2009</strain>
        <tissue evidence="2">Whole body</tissue>
    </source>
</reference>
<dbReference type="EMBL" id="JADYXP020000018">
    <property type="protein sequence ID" value="KAL0105863.1"/>
    <property type="molecule type" value="Genomic_DNA"/>
</dbReference>
<keyword evidence="1" id="KW-1133">Transmembrane helix</keyword>
<gene>
    <name evidence="2" type="ORF">PUN28_015943</name>
</gene>
<accession>A0AAW2ESU9</accession>
<evidence type="ECO:0000256" key="1">
    <source>
        <dbReference type="SAM" id="Phobius"/>
    </source>
</evidence>
<comment type="caution">
    <text evidence="2">The sequence shown here is derived from an EMBL/GenBank/DDBJ whole genome shotgun (WGS) entry which is preliminary data.</text>
</comment>
<keyword evidence="3" id="KW-1185">Reference proteome</keyword>
<keyword evidence="1" id="KW-0472">Membrane</keyword>
<evidence type="ECO:0000313" key="3">
    <source>
        <dbReference type="Proteomes" id="UP001430953"/>
    </source>
</evidence>